<evidence type="ECO:0008006" key="3">
    <source>
        <dbReference type="Google" id="ProtNLM"/>
    </source>
</evidence>
<sequence length="135" mass="15650">MKKEILTLLIILTCFINENALSANTDSAHEQQKALKDIFGFQDSFDRSPEQQWAKDVIEDIKTEMGDVSVYRGQECRVKIHFTERAALKKIEISNHQGLCDRAYIAIRHIYQFPLPEKSKLLHPLYQTLTLTFIP</sequence>
<dbReference type="EMBL" id="WEKT01000012">
    <property type="protein sequence ID" value="MZI93399.1"/>
    <property type="molecule type" value="Genomic_DNA"/>
</dbReference>
<accession>A0A7X4RUS0</accession>
<evidence type="ECO:0000313" key="2">
    <source>
        <dbReference type="Proteomes" id="UP000462621"/>
    </source>
</evidence>
<name>A0A7X4RUS0_9VIBR</name>
<gene>
    <name evidence="1" type="ORF">F9817_09330</name>
</gene>
<dbReference type="Pfam" id="PF06519">
    <property type="entry name" value="TolA"/>
    <property type="match status" value="1"/>
</dbReference>
<dbReference type="GO" id="GO:0043213">
    <property type="term" value="P:bacteriocin transport"/>
    <property type="evidence" value="ECO:0007669"/>
    <property type="project" value="InterPro"/>
</dbReference>
<keyword evidence="2" id="KW-1185">Reference proteome</keyword>
<dbReference type="AlphaFoldDB" id="A0A7X4RUS0"/>
<dbReference type="GO" id="GO:0019534">
    <property type="term" value="F:toxin transmembrane transporter activity"/>
    <property type="evidence" value="ECO:0007669"/>
    <property type="project" value="InterPro"/>
</dbReference>
<dbReference type="InterPro" id="IPR014161">
    <property type="entry name" value="Tol-Pal_TolA"/>
</dbReference>
<organism evidence="1 2">
    <name type="scientific">Vibrio eleionomae</name>
    <dbReference type="NCBI Taxonomy" id="2653505"/>
    <lineage>
        <taxon>Bacteria</taxon>
        <taxon>Pseudomonadati</taxon>
        <taxon>Pseudomonadota</taxon>
        <taxon>Gammaproteobacteria</taxon>
        <taxon>Vibrionales</taxon>
        <taxon>Vibrionaceae</taxon>
        <taxon>Vibrio</taxon>
    </lineage>
</organism>
<dbReference type="GO" id="GO:0016020">
    <property type="term" value="C:membrane"/>
    <property type="evidence" value="ECO:0007669"/>
    <property type="project" value="InterPro"/>
</dbReference>
<proteinExistence type="predicted"/>
<comment type="caution">
    <text evidence="1">The sequence shown here is derived from an EMBL/GenBank/DDBJ whole genome shotgun (WGS) entry which is preliminary data.</text>
</comment>
<dbReference type="RefSeq" id="WP_161154758.1">
    <property type="nucleotide sequence ID" value="NZ_WEKT01000012.1"/>
</dbReference>
<evidence type="ECO:0000313" key="1">
    <source>
        <dbReference type="EMBL" id="MZI93399.1"/>
    </source>
</evidence>
<dbReference type="Gene3D" id="3.30.1150.10">
    <property type="match status" value="1"/>
</dbReference>
<dbReference type="Proteomes" id="UP000462621">
    <property type="component" value="Unassembled WGS sequence"/>
</dbReference>
<reference evidence="1 2" key="1">
    <citation type="submission" date="2019-10" db="EMBL/GenBank/DDBJ databases">
        <title>Vibrio sp. nov. isolated from a shrimp pond.</title>
        <authorList>
            <person name="Gomez-Gil B."/>
            <person name="Enciso-Ibarra J."/>
            <person name="Enciso-Ibarra K."/>
            <person name="Bolan-Mejia C."/>
        </authorList>
    </citation>
    <scope>NUCLEOTIDE SEQUENCE [LARGE SCALE GENOMIC DNA]</scope>
    <source>
        <strain evidence="1 2">CAIM 722</strain>
    </source>
</reference>
<protein>
    <recommendedName>
        <fullName evidence="3">TolA protein</fullName>
    </recommendedName>
</protein>